<dbReference type="EMBL" id="JAEQBW010000008">
    <property type="protein sequence ID" value="MBK6266562.1"/>
    <property type="molecule type" value="Genomic_DNA"/>
</dbReference>
<accession>A0A935CB40</accession>
<protein>
    <submittedName>
        <fullName evidence="2">Rrf2 family transcriptional regulator</fullName>
    </submittedName>
</protein>
<evidence type="ECO:0000313" key="3">
    <source>
        <dbReference type="Proteomes" id="UP000611723"/>
    </source>
</evidence>
<evidence type="ECO:0000256" key="1">
    <source>
        <dbReference type="ARBA" id="ARBA00023125"/>
    </source>
</evidence>
<gene>
    <name evidence="2" type="ORF">JKA74_16065</name>
</gene>
<dbReference type="PANTHER" id="PTHR33221">
    <property type="entry name" value="WINGED HELIX-TURN-HELIX TRANSCRIPTIONAL REGULATOR, RRF2 FAMILY"/>
    <property type="match status" value="1"/>
</dbReference>
<dbReference type="AlphaFoldDB" id="A0A935CB40"/>
<dbReference type="InterPro" id="IPR036390">
    <property type="entry name" value="WH_DNA-bd_sf"/>
</dbReference>
<dbReference type="PANTHER" id="PTHR33221:SF5">
    <property type="entry name" value="HTH-TYPE TRANSCRIPTIONAL REGULATOR ISCR"/>
    <property type="match status" value="1"/>
</dbReference>
<keyword evidence="1" id="KW-0238">DNA-binding</keyword>
<name>A0A935CB40_9BACT</name>
<reference evidence="2" key="1">
    <citation type="submission" date="2021-01" db="EMBL/GenBank/DDBJ databases">
        <title>Marivirga aurantiaca sp. nov., isolated from intertidal surface sediments.</title>
        <authorList>
            <person name="Zhang M."/>
        </authorList>
    </citation>
    <scope>NUCLEOTIDE SEQUENCE</scope>
    <source>
        <strain evidence="2">S37H4</strain>
    </source>
</reference>
<dbReference type="GO" id="GO:0003700">
    <property type="term" value="F:DNA-binding transcription factor activity"/>
    <property type="evidence" value="ECO:0007669"/>
    <property type="project" value="TreeGrafter"/>
</dbReference>
<dbReference type="NCBIfam" id="TIGR00738">
    <property type="entry name" value="rrf2_super"/>
    <property type="match status" value="1"/>
</dbReference>
<dbReference type="PROSITE" id="PS51197">
    <property type="entry name" value="HTH_RRF2_2"/>
    <property type="match status" value="1"/>
</dbReference>
<dbReference type="Proteomes" id="UP000611723">
    <property type="component" value="Unassembled WGS sequence"/>
</dbReference>
<evidence type="ECO:0000313" key="2">
    <source>
        <dbReference type="EMBL" id="MBK6266562.1"/>
    </source>
</evidence>
<dbReference type="SUPFAM" id="SSF46785">
    <property type="entry name" value="Winged helix' DNA-binding domain"/>
    <property type="match status" value="1"/>
</dbReference>
<sequence>MLSKKAKYAINALVYLVKNSKDAPIAIGQIAKEQNIPHKFLEAILLELKKAEILISKKGKYGGYSLNKAPEKVHMAEIMRLFDGAVALLPCVTYKYYERCDECTDEETCGIREVFLDIRNETVKRLKGATLASIVRTEEKNERIQSKKND</sequence>
<dbReference type="GO" id="GO:0005829">
    <property type="term" value="C:cytosol"/>
    <property type="evidence" value="ECO:0007669"/>
    <property type="project" value="TreeGrafter"/>
</dbReference>
<dbReference type="Gene3D" id="1.10.10.10">
    <property type="entry name" value="Winged helix-like DNA-binding domain superfamily/Winged helix DNA-binding domain"/>
    <property type="match status" value="1"/>
</dbReference>
<keyword evidence="3" id="KW-1185">Reference proteome</keyword>
<organism evidence="2 3">
    <name type="scientific">Marivirga aurantiaca</name>
    <dbReference type="NCBI Taxonomy" id="2802615"/>
    <lineage>
        <taxon>Bacteria</taxon>
        <taxon>Pseudomonadati</taxon>
        <taxon>Bacteroidota</taxon>
        <taxon>Cytophagia</taxon>
        <taxon>Cytophagales</taxon>
        <taxon>Marivirgaceae</taxon>
        <taxon>Marivirga</taxon>
    </lineage>
</organism>
<dbReference type="RefSeq" id="WP_201432243.1">
    <property type="nucleotide sequence ID" value="NZ_JAEQBW010000008.1"/>
</dbReference>
<dbReference type="Pfam" id="PF02082">
    <property type="entry name" value="Rrf2"/>
    <property type="match status" value="1"/>
</dbReference>
<dbReference type="GO" id="GO:0003677">
    <property type="term" value="F:DNA binding"/>
    <property type="evidence" value="ECO:0007669"/>
    <property type="project" value="UniProtKB-KW"/>
</dbReference>
<comment type="caution">
    <text evidence="2">The sequence shown here is derived from an EMBL/GenBank/DDBJ whole genome shotgun (WGS) entry which is preliminary data.</text>
</comment>
<dbReference type="InterPro" id="IPR000944">
    <property type="entry name" value="Tscrpt_reg_Rrf2"/>
</dbReference>
<proteinExistence type="predicted"/>
<dbReference type="InterPro" id="IPR036388">
    <property type="entry name" value="WH-like_DNA-bd_sf"/>
</dbReference>